<dbReference type="Pfam" id="PF00005">
    <property type="entry name" value="ABC_tran"/>
    <property type="match status" value="1"/>
</dbReference>
<comment type="similarity">
    <text evidence="2">Belongs to the ABC transporter superfamily.</text>
</comment>
<keyword evidence="5" id="KW-0547">Nucleotide-binding</keyword>
<keyword evidence="7" id="KW-0472">Membrane</keyword>
<dbReference type="SUPFAM" id="SSF52540">
    <property type="entry name" value="P-loop containing nucleoside triphosphate hydrolases"/>
    <property type="match status" value="1"/>
</dbReference>
<evidence type="ECO:0000313" key="11">
    <source>
        <dbReference type="Proteomes" id="UP000221011"/>
    </source>
</evidence>
<dbReference type="KEGG" id="sfk:KY5_5858c"/>
<feature type="domain" description="ABC transporter" evidence="9">
    <location>
        <begin position="22"/>
        <end position="266"/>
    </location>
</feature>
<evidence type="ECO:0000256" key="6">
    <source>
        <dbReference type="ARBA" id="ARBA00022840"/>
    </source>
</evidence>
<dbReference type="CDD" id="cd03257">
    <property type="entry name" value="ABC_NikE_OppD_transporters"/>
    <property type="match status" value="1"/>
</dbReference>
<dbReference type="NCBIfam" id="TIGR01727">
    <property type="entry name" value="oligo_HPY"/>
    <property type="match status" value="1"/>
</dbReference>
<proteinExistence type="inferred from homology"/>
<dbReference type="PANTHER" id="PTHR43297:SF2">
    <property type="entry name" value="DIPEPTIDE TRANSPORT ATP-BINDING PROTEIN DPPD"/>
    <property type="match status" value="1"/>
</dbReference>
<keyword evidence="3" id="KW-0813">Transport</keyword>
<organism evidence="10 11">
    <name type="scientific">Streptomyces formicae</name>
    <dbReference type="NCBI Taxonomy" id="1616117"/>
    <lineage>
        <taxon>Bacteria</taxon>
        <taxon>Bacillati</taxon>
        <taxon>Actinomycetota</taxon>
        <taxon>Actinomycetes</taxon>
        <taxon>Kitasatosporales</taxon>
        <taxon>Streptomycetaceae</taxon>
        <taxon>Streptomyces</taxon>
    </lineage>
</organism>
<dbReference type="InterPro" id="IPR003439">
    <property type="entry name" value="ABC_transporter-like_ATP-bd"/>
</dbReference>
<evidence type="ECO:0000256" key="1">
    <source>
        <dbReference type="ARBA" id="ARBA00004202"/>
    </source>
</evidence>
<dbReference type="Gene3D" id="3.40.50.300">
    <property type="entry name" value="P-loop containing nucleotide triphosphate hydrolases"/>
    <property type="match status" value="1"/>
</dbReference>
<keyword evidence="6" id="KW-0067">ATP-binding</keyword>
<evidence type="ECO:0000256" key="4">
    <source>
        <dbReference type="ARBA" id="ARBA00022475"/>
    </source>
</evidence>
<protein>
    <submittedName>
        <fullName evidence="10">Oligopeptide transport system permease protein OppB</fullName>
    </submittedName>
</protein>
<feature type="compositionally biased region" description="Polar residues" evidence="8">
    <location>
        <begin position="336"/>
        <end position="350"/>
    </location>
</feature>
<evidence type="ECO:0000256" key="3">
    <source>
        <dbReference type="ARBA" id="ARBA00022448"/>
    </source>
</evidence>
<evidence type="ECO:0000256" key="5">
    <source>
        <dbReference type="ARBA" id="ARBA00022741"/>
    </source>
</evidence>
<accession>A0A291QH86</accession>
<evidence type="ECO:0000313" key="10">
    <source>
        <dbReference type="EMBL" id="ATL30876.1"/>
    </source>
</evidence>
<dbReference type="AlphaFoldDB" id="A0A291QH86"/>
<dbReference type="EMBL" id="CP022685">
    <property type="protein sequence ID" value="ATL30876.1"/>
    <property type="molecule type" value="Genomic_DNA"/>
</dbReference>
<dbReference type="SMART" id="SM00382">
    <property type="entry name" value="AAA"/>
    <property type="match status" value="1"/>
</dbReference>
<sequence>MNHVSNDDVAAGGARPAEQRLLDVKNLEVTYANGAAAVRGVHLSVDAGQKLGVAGESGCGKSTLALALLRLLPAGTKVSGEILLDGEDVLTMKWGRVRAVRWAGASIVFQGAMHSLNAVHRIGDQIAEPILLHKKATQTGAKKKVGELLEHVGLPAARADAYPHELSGGQRQRVMIAMALACDPRLIIADEPTTALDVMIQAQILRLIEQLVAEQDLGLMMISHDLAVLSDTCDRLAVMYAGRVVEEGPASEVYENARHPYGKALSAAFPRIGDAASRFAPRGLPGDPPDPSALPSGCTFHPRCPVALDSCATDDQALRDAGPHHRSACVHAGSQLPAQPTSASAAERTS</sequence>
<dbReference type="InterPro" id="IPR003593">
    <property type="entry name" value="AAA+_ATPase"/>
</dbReference>
<gene>
    <name evidence="10" type="ORF">KY5_5858c</name>
</gene>
<dbReference type="FunFam" id="3.40.50.300:FF:000016">
    <property type="entry name" value="Oligopeptide ABC transporter ATP-binding component"/>
    <property type="match status" value="1"/>
</dbReference>
<name>A0A291QH86_9ACTN</name>
<dbReference type="PROSITE" id="PS50893">
    <property type="entry name" value="ABC_TRANSPORTER_2"/>
    <property type="match status" value="1"/>
</dbReference>
<evidence type="ECO:0000256" key="8">
    <source>
        <dbReference type="SAM" id="MobiDB-lite"/>
    </source>
</evidence>
<dbReference type="GO" id="GO:0005524">
    <property type="term" value="F:ATP binding"/>
    <property type="evidence" value="ECO:0007669"/>
    <property type="project" value="UniProtKB-KW"/>
</dbReference>
<comment type="subcellular location">
    <subcellularLocation>
        <location evidence="1">Cell membrane</location>
        <topology evidence="1">Peripheral membrane protein</topology>
    </subcellularLocation>
</comment>
<feature type="region of interest" description="Disordered" evidence="8">
    <location>
        <begin position="319"/>
        <end position="350"/>
    </location>
</feature>
<dbReference type="Pfam" id="PF08352">
    <property type="entry name" value="oligo_HPY"/>
    <property type="match status" value="1"/>
</dbReference>
<dbReference type="InterPro" id="IPR050388">
    <property type="entry name" value="ABC_Ni/Peptide_Import"/>
</dbReference>
<keyword evidence="11" id="KW-1185">Reference proteome</keyword>
<keyword evidence="4" id="KW-1003">Cell membrane</keyword>
<dbReference type="InterPro" id="IPR017871">
    <property type="entry name" value="ABC_transporter-like_CS"/>
</dbReference>
<dbReference type="Proteomes" id="UP000221011">
    <property type="component" value="Chromosome"/>
</dbReference>
<dbReference type="GO" id="GO:0015833">
    <property type="term" value="P:peptide transport"/>
    <property type="evidence" value="ECO:0007669"/>
    <property type="project" value="InterPro"/>
</dbReference>
<dbReference type="InterPro" id="IPR013563">
    <property type="entry name" value="Oligopep_ABC_C"/>
</dbReference>
<evidence type="ECO:0000259" key="9">
    <source>
        <dbReference type="PROSITE" id="PS50893"/>
    </source>
</evidence>
<dbReference type="InterPro" id="IPR027417">
    <property type="entry name" value="P-loop_NTPase"/>
</dbReference>
<reference evidence="10 11" key="1">
    <citation type="submission" date="2017-08" db="EMBL/GenBank/DDBJ databases">
        <title>Complete Genome Sequence of Streptomyces formicae KY5, the formicamycin producer.</title>
        <authorList>
            <person name="Holmes N.A."/>
            <person name="Devine R."/>
            <person name="Qin Z."/>
            <person name="Seipke R.F."/>
            <person name="Wilkinson B."/>
            <person name="Hutchings M.I."/>
        </authorList>
    </citation>
    <scope>NUCLEOTIDE SEQUENCE [LARGE SCALE GENOMIC DNA]</scope>
    <source>
        <strain evidence="10 11">KY5</strain>
    </source>
</reference>
<dbReference type="PROSITE" id="PS00211">
    <property type="entry name" value="ABC_TRANSPORTER_1"/>
    <property type="match status" value="1"/>
</dbReference>
<dbReference type="GO" id="GO:0016887">
    <property type="term" value="F:ATP hydrolysis activity"/>
    <property type="evidence" value="ECO:0007669"/>
    <property type="project" value="InterPro"/>
</dbReference>
<evidence type="ECO:0000256" key="2">
    <source>
        <dbReference type="ARBA" id="ARBA00005417"/>
    </source>
</evidence>
<dbReference type="PANTHER" id="PTHR43297">
    <property type="entry name" value="OLIGOPEPTIDE TRANSPORT ATP-BINDING PROTEIN APPD"/>
    <property type="match status" value="1"/>
</dbReference>
<dbReference type="GO" id="GO:0005886">
    <property type="term" value="C:plasma membrane"/>
    <property type="evidence" value="ECO:0007669"/>
    <property type="project" value="UniProtKB-SubCell"/>
</dbReference>
<evidence type="ECO:0000256" key="7">
    <source>
        <dbReference type="ARBA" id="ARBA00023136"/>
    </source>
</evidence>